<name>A0A941I5G7_9BURK</name>
<organism evidence="2 3">
    <name type="scientific">Undibacterium luofuense</name>
    <dbReference type="NCBI Taxonomy" id="2828733"/>
    <lineage>
        <taxon>Bacteria</taxon>
        <taxon>Pseudomonadati</taxon>
        <taxon>Pseudomonadota</taxon>
        <taxon>Betaproteobacteria</taxon>
        <taxon>Burkholderiales</taxon>
        <taxon>Oxalobacteraceae</taxon>
        <taxon>Undibacterium</taxon>
    </lineage>
</organism>
<proteinExistence type="predicted"/>
<comment type="caution">
    <text evidence="2">The sequence shown here is derived from an EMBL/GenBank/DDBJ whole genome shotgun (WGS) entry which is preliminary data.</text>
</comment>
<feature type="domain" description="Chemoreceptor zinc-binding" evidence="1">
    <location>
        <begin position="10"/>
        <end position="75"/>
    </location>
</feature>
<keyword evidence="3" id="KW-1185">Reference proteome</keyword>
<reference evidence="2" key="1">
    <citation type="submission" date="2021-04" db="EMBL/GenBank/DDBJ databases">
        <title>novel species isolated from subtropical streams in China.</title>
        <authorList>
            <person name="Lu H."/>
        </authorList>
    </citation>
    <scope>NUCLEOTIDE SEQUENCE</scope>
    <source>
        <strain evidence="2">LFS511W</strain>
    </source>
</reference>
<dbReference type="Pfam" id="PF13682">
    <property type="entry name" value="CZB"/>
    <property type="match status" value="1"/>
</dbReference>
<accession>A0A941I5G7</accession>
<evidence type="ECO:0000313" key="2">
    <source>
        <dbReference type="EMBL" id="MBR7781556.1"/>
    </source>
</evidence>
<dbReference type="Proteomes" id="UP000680067">
    <property type="component" value="Unassembled WGS sequence"/>
</dbReference>
<dbReference type="Gene3D" id="1.20.120.30">
    <property type="entry name" value="Aspartate receptor, ligand-binding domain"/>
    <property type="match status" value="1"/>
</dbReference>
<sequence>MDLEQAIAKHAEWKVKFRKAISAKEQLDADTIGKDHCCDLGKWLYAESKSRIGGLTSYRDCVSRHATFHTEAGKIAKLINKGSYQEAEKALDAGTPYASASSAVSLAISKLKKEAGT</sequence>
<evidence type="ECO:0000313" key="3">
    <source>
        <dbReference type="Proteomes" id="UP000680067"/>
    </source>
</evidence>
<protein>
    <submittedName>
        <fullName evidence="2">CZB domain-containing protein</fullName>
    </submittedName>
</protein>
<dbReference type="InterPro" id="IPR025991">
    <property type="entry name" value="Chemoreceptor_zinc-bind_dom"/>
</dbReference>
<gene>
    <name evidence="2" type="ORF">KDM89_05365</name>
</gene>
<dbReference type="RefSeq" id="WP_212686915.1">
    <property type="nucleotide sequence ID" value="NZ_JAGSPN010000003.1"/>
</dbReference>
<evidence type="ECO:0000259" key="1">
    <source>
        <dbReference type="Pfam" id="PF13682"/>
    </source>
</evidence>
<dbReference type="EMBL" id="JAGSPN010000003">
    <property type="protein sequence ID" value="MBR7781556.1"/>
    <property type="molecule type" value="Genomic_DNA"/>
</dbReference>
<dbReference type="AlphaFoldDB" id="A0A941I5G7"/>